<keyword evidence="1" id="KW-1133">Transmembrane helix</keyword>
<name>A0ABV7NJ14_9SPHN</name>
<feature type="transmembrane region" description="Helical" evidence="1">
    <location>
        <begin position="12"/>
        <end position="32"/>
    </location>
</feature>
<keyword evidence="1" id="KW-0812">Transmembrane</keyword>
<keyword evidence="1" id="KW-0472">Membrane</keyword>
<proteinExistence type="predicted"/>
<gene>
    <name evidence="2" type="ORF">ACFOKF_13395</name>
</gene>
<evidence type="ECO:0000256" key="1">
    <source>
        <dbReference type="SAM" id="Phobius"/>
    </source>
</evidence>
<dbReference type="Proteomes" id="UP001595681">
    <property type="component" value="Unassembled WGS sequence"/>
</dbReference>
<accession>A0ABV7NJ14</accession>
<keyword evidence="3" id="KW-1185">Reference proteome</keyword>
<evidence type="ECO:0000313" key="3">
    <source>
        <dbReference type="Proteomes" id="UP001595681"/>
    </source>
</evidence>
<protein>
    <submittedName>
        <fullName evidence="2">Uncharacterized protein</fullName>
    </submittedName>
</protein>
<evidence type="ECO:0000313" key="2">
    <source>
        <dbReference type="EMBL" id="MFC3442166.1"/>
    </source>
</evidence>
<reference evidence="3" key="1">
    <citation type="journal article" date="2019" name="Int. J. Syst. Evol. Microbiol.">
        <title>The Global Catalogue of Microorganisms (GCM) 10K type strain sequencing project: providing services to taxonomists for standard genome sequencing and annotation.</title>
        <authorList>
            <consortium name="The Broad Institute Genomics Platform"/>
            <consortium name="The Broad Institute Genome Sequencing Center for Infectious Disease"/>
            <person name="Wu L."/>
            <person name="Ma J."/>
        </authorList>
    </citation>
    <scope>NUCLEOTIDE SEQUENCE [LARGE SCALE GENOMIC DNA]</scope>
    <source>
        <strain evidence="3">CCM 7491</strain>
    </source>
</reference>
<dbReference type="RefSeq" id="WP_380796203.1">
    <property type="nucleotide sequence ID" value="NZ_JBHRVU010000004.1"/>
</dbReference>
<organism evidence="2 3">
    <name type="scientific">Sphingobium rhizovicinum</name>
    <dbReference type="NCBI Taxonomy" id="432308"/>
    <lineage>
        <taxon>Bacteria</taxon>
        <taxon>Pseudomonadati</taxon>
        <taxon>Pseudomonadota</taxon>
        <taxon>Alphaproteobacteria</taxon>
        <taxon>Sphingomonadales</taxon>
        <taxon>Sphingomonadaceae</taxon>
        <taxon>Sphingobium</taxon>
    </lineage>
</organism>
<sequence length="224" mass="24717">MATRRSDNVFLLTLLDFLIQIIFFGLIVFVFVKEMEGKQRESYSPKQVSDALDAAGVSNIVELNDELSKLAPVRLKGFNERLHAGDQGTDMTKAAEAIDKAGGATGLSTAMDRLAKLEQGSGKPACLYDMVDGAKKPRPLATAVGSGSTISFQSETPELAKLLQSVGLRYAEVQSLSLGQFRRTFNRVLAKQPDCRYTLDFRETTRMVDARDAAGQIFYLRIRR</sequence>
<dbReference type="EMBL" id="JBHRVU010000004">
    <property type="protein sequence ID" value="MFC3442166.1"/>
    <property type="molecule type" value="Genomic_DNA"/>
</dbReference>
<comment type="caution">
    <text evidence="2">The sequence shown here is derived from an EMBL/GenBank/DDBJ whole genome shotgun (WGS) entry which is preliminary data.</text>
</comment>